<gene>
    <name evidence="1" type="ORF">EGI31_07300</name>
</gene>
<dbReference type="Proteomes" id="UP001204144">
    <property type="component" value="Unassembled WGS sequence"/>
</dbReference>
<reference evidence="1 2" key="1">
    <citation type="submission" date="2018-11" db="EMBL/GenBank/DDBJ databases">
        <title>Novel bacteria species description.</title>
        <authorList>
            <person name="Han J.-H."/>
        </authorList>
    </citation>
    <scope>NUCLEOTIDE SEQUENCE [LARGE SCALE GENOMIC DNA]</scope>
    <source>
        <strain evidence="1 2">KCTC23259</strain>
    </source>
</reference>
<proteinExistence type="predicted"/>
<dbReference type="Pfam" id="PF16119">
    <property type="entry name" value="DUF4835"/>
    <property type="match status" value="1"/>
</dbReference>
<evidence type="ECO:0000313" key="2">
    <source>
        <dbReference type="Proteomes" id="UP001204144"/>
    </source>
</evidence>
<keyword evidence="2" id="KW-1185">Reference proteome</keyword>
<dbReference type="AlphaFoldDB" id="A0AAE3KSM9"/>
<sequence length="301" mass="34305">MKKIFILLFLGVFSEISAQELQCKVVVNSSQLKATTSGDKQIFTEIEQAIAGFMNNQRWTNDAFSEREKIKCSLLINLINSSGQYRYSGNAQFQVIRPVYGTTYETVLFQFIDQNFSVSFAPEDRQMIFNEQNYSNGLTSTLAFYSLTALTLDYDSFSKLGGSAYLERLFNIVTLAGTAQGKGPWTADADVRARYWVMENLRNQQFNAFRDGFYEYHRLALDDFANNPANSRKIALEFLNTLKIIANLKANSVIINSFFDAKSQELINIFSEGSKQEKQEAFNIMSALDPDKTEAYRKLMK</sequence>
<accession>A0AAE3KSM9</accession>
<dbReference type="InterPro" id="IPR032274">
    <property type="entry name" value="DUF4835"/>
</dbReference>
<protein>
    <submittedName>
        <fullName evidence="1">DUF4835 family protein</fullName>
    </submittedName>
</protein>
<comment type="caution">
    <text evidence="1">The sequence shown here is derived from an EMBL/GenBank/DDBJ whole genome shotgun (WGS) entry which is preliminary data.</text>
</comment>
<dbReference type="EMBL" id="RJUF01000014">
    <property type="protein sequence ID" value="MCP9762759.1"/>
    <property type="molecule type" value="Genomic_DNA"/>
</dbReference>
<evidence type="ECO:0000313" key="1">
    <source>
        <dbReference type="EMBL" id="MCP9762759.1"/>
    </source>
</evidence>
<name>A0AAE3KSM9_9BACT</name>
<organism evidence="1 2">
    <name type="scientific">Lacihabitans soyangensis</name>
    <dbReference type="NCBI Taxonomy" id="869394"/>
    <lineage>
        <taxon>Bacteria</taxon>
        <taxon>Pseudomonadati</taxon>
        <taxon>Bacteroidota</taxon>
        <taxon>Cytophagia</taxon>
        <taxon>Cytophagales</taxon>
        <taxon>Leadbetterellaceae</taxon>
        <taxon>Lacihabitans</taxon>
    </lineage>
</organism>